<name>A0A0R2BBN0_9LACO</name>
<dbReference type="InterPro" id="IPR010673">
    <property type="entry name" value="UPF0346"/>
</dbReference>
<accession>A0A0R2BBN0</accession>
<protein>
    <recommendedName>
        <fullName evidence="1">UPF0346 protein FC48_GL001346</fullName>
    </recommendedName>
</protein>
<comment type="similarity">
    <text evidence="1">Belongs to the UPF0346 family.</text>
</comment>
<dbReference type="Gene3D" id="1.10.150.260">
    <property type="entry name" value="YozE SAM-like"/>
    <property type="match status" value="1"/>
</dbReference>
<evidence type="ECO:0000313" key="4">
    <source>
        <dbReference type="Proteomes" id="UP000051612"/>
    </source>
</evidence>
<dbReference type="GeneID" id="48466158"/>
<evidence type="ECO:0000259" key="2">
    <source>
        <dbReference type="Pfam" id="PF06855"/>
    </source>
</evidence>
<dbReference type="PIRSF" id="PIRSF037262">
    <property type="entry name" value="UCP037262"/>
    <property type="match status" value="1"/>
</dbReference>
<organism evidence="3 4">
    <name type="scientific">Ligilactobacillus murinus DSM 20452 = NBRC 14221</name>
    <dbReference type="NCBI Taxonomy" id="1423772"/>
    <lineage>
        <taxon>Bacteria</taxon>
        <taxon>Bacillati</taxon>
        <taxon>Bacillota</taxon>
        <taxon>Bacilli</taxon>
        <taxon>Lactobacillales</taxon>
        <taxon>Lactobacillaceae</taxon>
        <taxon>Ligilactobacillus</taxon>
    </lineage>
</organism>
<evidence type="ECO:0000256" key="1">
    <source>
        <dbReference type="HAMAP-Rule" id="MF_01538"/>
    </source>
</evidence>
<comment type="caution">
    <text evidence="3">The sequence shown here is derived from an EMBL/GenBank/DDBJ whole genome shotgun (WGS) entry which is preliminary data.</text>
</comment>
<dbReference type="AlphaFoldDB" id="A0A0R2BBN0"/>
<dbReference type="Pfam" id="PF06855">
    <property type="entry name" value="YozE_SAM_like"/>
    <property type="match status" value="1"/>
</dbReference>
<dbReference type="EMBL" id="AYYN01000030">
    <property type="protein sequence ID" value="KRM76781.1"/>
    <property type="molecule type" value="Genomic_DNA"/>
</dbReference>
<sequence>MRESFYRYLMTKRDPNGIDEISHFANAAFFDQAFPKHSDDYHEISHYLELNATYLPSMSVFDEAWQGYLEEVI</sequence>
<dbReference type="RefSeq" id="WP_004047867.1">
    <property type="nucleotide sequence ID" value="NZ_AYYN01000030.1"/>
</dbReference>
<evidence type="ECO:0000313" key="3">
    <source>
        <dbReference type="EMBL" id="KRM76781.1"/>
    </source>
</evidence>
<dbReference type="PATRIC" id="fig|1423772.3.peg.1437"/>
<dbReference type="SUPFAM" id="SSF140652">
    <property type="entry name" value="YozE-like"/>
    <property type="match status" value="1"/>
</dbReference>
<dbReference type="InterPro" id="IPR023089">
    <property type="entry name" value="YozE_SAM-like"/>
</dbReference>
<dbReference type="Proteomes" id="UP000051612">
    <property type="component" value="Unassembled WGS sequence"/>
</dbReference>
<gene>
    <name evidence="3" type="ORF">FC48_GL001346</name>
</gene>
<proteinExistence type="inferred from homology"/>
<reference evidence="3 4" key="1">
    <citation type="journal article" date="2015" name="Genome Announc.">
        <title>Expanding the biotechnology potential of lactobacilli through comparative genomics of 213 strains and associated genera.</title>
        <authorList>
            <person name="Sun Z."/>
            <person name="Harris H.M."/>
            <person name="McCann A."/>
            <person name="Guo C."/>
            <person name="Argimon S."/>
            <person name="Zhang W."/>
            <person name="Yang X."/>
            <person name="Jeffery I.B."/>
            <person name="Cooney J.C."/>
            <person name="Kagawa T.F."/>
            <person name="Liu W."/>
            <person name="Song Y."/>
            <person name="Salvetti E."/>
            <person name="Wrobel A."/>
            <person name="Rasinkangas P."/>
            <person name="Parkhill J."/>
            <person name="Rea M.C."/>
            <person name="O'Sullivan O."/>
            <person name="Ritari J."/>
            <person name="Douillard F.P."/>
            <person name="Paul Ross R."/>
            <person name="Yang R."/>
            <person name="Briner A.E."/>
            <person name="Felis G.E."/>
            <person name="de Vos W.M."/>
            <person name="Barrangou R."/>
            <person name="Klaenhammer T.R."/>
            <person name="Caufield P.W."/>
            <person name="Cui Y."/>
            <person name="Zhang H."/>
            <person name="O'Toole P.W."/>
        </authorList>
    </citation>
    <scope>NUCLEOTIDE SEQUENCE [LARGE SCALE GENOMIC DNA]</scope>
    <source>
        <strain evidence="3 4">DSM 20452</strain>
    </source>
</reference>
<dbReference type="NCBIfam" id="NF010193">
    <property type="entry name" value="PRK13672.1"/>
    <property type="match status" value="1"/>
</dbReference>
<dbReference type="HAMAP" id="MF_01538">
    <property type="entry name" value="UPF0346"/>
    <property type="match status" value="1"/>
</dbReference>
<feature type="domain" description="YozE SAM-like" evidence="2">
    <location>
        <begin position="4"/>
        <end position="70"/>
    </location>
</feature>
<dbReference type="InterPro" id="IPR036806">
    <property type="entry name" value="YozE_SAM-like_sf"/>
</dbReference>